<accession>A0ABP7ZNX3</accession>
<dbReference type="InterPro" id="IPR028082">
    <property type="entry name" value="Peripla_BP_I"/>
</dbReference>
<comment type="caution">
    <text evidence="6">The sequence shown here is derived from an EMBL/GenBank/DDBJ whole genome shotgun (WGS) entry which is preliminary data.</text>
</comment>
<dbReference type="Gene3D" id="3.40.50.2300">
    <property type="match status" value="2"/>
</dbReference>
<dbReference type="CDD" id="cd06309">
    <property type="entry name" value="PBP1_galactofuranose_YtfQ-like"/>
    <property type="match status" value="1"/>
</dbReference>
<dbReference type="Pfam" id="PF13407">
    <property type="entry name" value="Peripla_BP_4"/>
    <property type="match status" value="1"/>
</dbReference>
<keyword evidence="7" id="KW-1185">Reference proteome</keyword>
<evidence type="ECO:0000256" key="3">
    <source>
        <dbReference type="ARBA" id="ARBA00022729"/>
    </source>
</evidence>
<evidence type="ECO:0000259" key="5">
    <source>
        <dbReference type="Pfam" id="PF13407"/>
    </source>
</evidence>
<dbReference type="InterPro" id="IPR025997">
    <property type="entry name" value="SBP_2_dom"/>
</dbReference>
<dbReference type="PANTHER" id="PTHR46847:SF3">
    <property type="entry name" value="GALACTOFURANOSE-BINDING PROTEIN YTFQ"/>
    <property type="match status" value="1"/>
</dbReference>
<evidence type="ECO:0000256" key="1">
    <source>
        <dbReference type="ARBA" id="ARBA00004196"/>
    </source>
</evidence>
<gene>
    <name evidence="6" type="ORF">GCM10022286_31570</name>
</gene>
<evidence type="ECO:0000256" key="2">
    <source>
        <dbReference type="ARBA" id="ARBA00007639"/>
    </source>
</evidence>
<comment type="subcellular location">
    <subcellularLocation>
        <location evidence="1">Cell envelope</location>
    </subcellularLocation>
</comment>
<evidence type="ECO:0000313" key="6">
    <source>
        <dbReference type="EMBL" id="GAA4166633.1"/>
    </source>
</evidence>
<feature type="chain" id="PRO_5047005269" evidence="4">
    <location>
        <begin position="21"/>
        <end position="321"/>
    </location>
</feature>
<sequence length="321" mass="33624">MAAAAAAAVALTLTGCSGNAASTAGGGGGSKQIKVGFAQEGAESGWRTANTKSLQEALGSKNGIKLTFSDAQQKQENQIAAIRSFITQGVDAIVFAPVVETGWTDVLKQAKQAHIPVILEDRDVDKADQQYITSRVGDDFEKEGETSCKWIADNFNGKGANLVVLEGTAGSSAANDRTTGCAKALQGTDIKTLDQQDGNFTRAQGKTVMEGFLQKYGNKINILYAQNDDMGLGALDAIKAAGLTPGKDIQIVTTDGTHDGLTALANGEFNYVVECNPLLGDDVAKVVKDVVAGKKVDKLYLAKDQAFDQAAAKAALPTRKY</sequence>
<organism evidence="6 7">
    <name type="scientific">Gryllotalpicola daejeonensis</name>
    <dbReference type="NCBI Taxonomy" id="993087"/>
    <lineage>
        <taxon>Bacteria</taxon>
        <taxon>Bacillati</taxon>
        <taxon>Actinomycetota</taxon>
        <taxon>Actinomycetes</taxon>
        <taxon>Micrococcales</taxon>
        <taxon>Microbacteriaceae</taxon>
        <taxon>Gryllotalpicola</taxon>
    </lineage>
</organism>
<evidence type="ECO:0000256" key="4">
    <source>
        <dbReference type="SAM" id="SignalP"/>
    </source>
</evidence>
<evidence type="ECO:0000313" key="7">
    <source>
        <dbReference type="Proteomes" id="UP001415169"/>
    </source>
</evidence>
<keyword evidence="3 4" id="KW-0732">Signal</keyword>
<reference evidence="6" key="2">
    <citation type="submission" date="2023-12" db="EMBL/GenBank/DDBJ databases">
        <authorList>
            <person name="Sun Q."/>
            <person name="Inoue M."/>
        </authorList>
    </citation>
    <scope>NUCLEOTIDE SEQUENCE</scope>
    <source>
        <strain evidence="6">JCM 17590</strain>
    </source>
</reference>
<dbReference type="SUPFAM" id="SSF53822">
    <property type="entry name" value="Periplasmic binding protein-like I"/>
    <property type="match status" value="1"/>
</dbReference>
<dbReference type="EMBL" id="BAABBV010000002">
    <property type="protein sequence ID" value="GAA4166633.1"/>
    <property type="molecule type" value="Genomic_DNA"/>
</dbReference>
<reference evidence="6" key="1">
    <citation type="journal article" date="2014" name="Int. J. Syst. Evol. Microbiol.">
        <title>Complete genome of a new Firmicutes species belonging to the dominant human colonic microbiota ('Ruminococcus bicirculans') reveals two chromosomes and a selective capacity to utilize plant glucans.</title>
        <authorList>
            <consortium name="NISC Comparative Sequencing Program"/>
            <person name="Wegmann U."/>
            <person name="Louis P."/>
            <person name="Goesmann A."/>
            <person name="Henrissat B."/>
            <person name="Duncan S.H."/>
            <person name="Flint H.J."/>
        </authorList>
    </citation>
    <scope>NUCLEOTIDE SEQUENCE</scope>
    <source>
        <strain evidence="6">JCM 17590</strain>
    </source>
</reference>
<comment type="similarity">
    <text evidence="2">Belongs to the bacterial solute-binding protein 2 family.</text>
</comment>
<proteinExistence type="inferred from homology"/>
<dbReference type="PANTHER" id="PTHR46847">
    <property type="entry name" value="D-ALLOSE-BINDING PERIPLASMIC PROTEIN-RELATED"/>
    <property type="match status" value="1"/>
</dbReference>
<dbReference type="Proteomes" id="UP001415169">
    <property type="component" value="Unassembled WGS sequence"/>
</dbReference>
<name>A0ABP7ZNX3_9MICO</name>
<protein>
    <submittedName>
        <fullName evidence="6">ABC transporter substrate-binding protein</fullName>
    </submittedName>
</protein>
<feature type="signal peptide" evidence="4">
    <location>
        <begin position="1"/>
        <end position="20"/>
    </location>
</feature>
<feature type="domain" description="Periplasmic binding protein" evidence="5">
    <location>
        <begin position="36"/>
        <end position="295"/>
    </location>
</feature>